<protein>
    <submittedName>
        <fullName evidence="2">Uncharacterized protein</fullName>
    </submittedName>
</protein>
<dbReference type="EMBL" id="VSSQ01082847">
    <property type="protein sequence ID" value="MPN31353.1"/>
    <property type="molecule type" value="Genomic_DNA"/>
</dbReference>
<evidence type="ECO:0000313" key="2">
    <source>
        <dbReference type="EMBL" id="MPN31353.1"/>
    </source>
</evidence>
<dbReference type="AlphaFoldDB" id="A0A645H694"/>
<proteinExistence type="predicted"/>
<sequence length="143" mass="15114">MPAPGPANPGICRASSPPLRGYASPAPGLRAPAPAPIRAAPESPVPAPPARSAGTRRRRSVPESSHNRRISRRAPGLPLEASASPRGRNARRHRRSTPESGRRSGGGKPEYCTKRWRWACIRAARCGNSAIYNSGGSSESGFC</sequence>
<name>A0A645H694_9ZZZZ</name>
<gene>
    <name evidence="2" type="ORF">SDC9_178827</name>
</gene>
<organism evidence="2">
    <name type="scientific">bioreactor metagenome</name>
    <dbReference type="NCBI Taxonomy" id="1076179"/>
    <lineage>
        <taxon>unclassified sequences</taxon>
        <taxon>metagenomes</taxon>
        <taxon>ecological metagenomes</taxon>
    </lineage>
</organism>
<accession>A0A645H694</accession>
<feature type="region of interest" description="Disordered" evidence="1">
    <location>
        <begin position="1"/>
        <end position="110"/>
    </location>
</feature>
<evidence type="ECO:0000256" key="1">
    <source>
        <dbReference type="SAM" id="MobiDB-lite"/>
    </source>
</evidence>
<reference evidence="2" key="1">
    <citation type="submission" date="2019-08" db="EMBL/GenBank/DDBJ databases">
        <authorList>
            <person name="Kucharzyk K."/>
            <person name="Murdoch R.W."/>
            <person name="Higgins S."/>
            <person name="Loffler F."/>
        </authorList>
    </citation>
    <scope>NUCLEOTIDE SEQUENCE</scope>
</reference>
<comment type="caution">
    <text evidence="2">The sequence shown here is derived from an EMBL/GenBank/DDBJ whole genome shotgun (WGS) entry which is preliminary data.</text>
</comment>
<feature type="compositionally biased region" description="Low complexity" evidence="1">
    <location>
        <begin position="23"/>
        <end position="42"/>
    </location>
</feature>